<dbReference type="EMBL" id="BK014652">
    <property type="protein sequence ID" value="DAD65992.1"/>
    <property type="molecule type" value="Genomic_DNA"/>
</dbReference>
<dbReference type="InterPro" id="IPR009752">
    <property type="entry name" value="Phage_Mu_GpJ"/>
</dbReference>
<reference evidence="1" key="1">
    <citation type="journal article" date="2021" name="Proc. Natl. Acad. Sci. U.S.A.">
        <title>A Catalog of Tens of Thousands of Viruses from Human Metagenomes Reveals Hidden Associations with Chronic Diseases.</title>
        <authorList>
            <person name="Tisza M.J."/>
            <person name="Buck C.B."/>
        </authorList>
    </citation>
    <scope>NUCLEOTIDE SEQUENCE</scope>
    <source>
        <strain evidence="1">CtKHS5</strain>
    </source>
</reference>
<organism evidence="1">
    <name type="scientific">Myoviridae sp. ctKHS5</name>
    <dbReference type="NCBI Taxonomy" id="2823541"/>
    <lineage>
        <taxon>Viruses</taxon>
        <taxon>Duplodnaviria</taxon>
        <taxon>Heunggongvirae</taxon>
        <taxon>Uroviricota</taxon>
        <taxon>Caudoviricetes</taxon>
    </lineage>
</organism>
<protein>
    <submittedName>
        <fullName evidence="1">Head to tail adaptor</fullName>
    </submittedName>
</protein>
<name>A0A8S5L7S2_9CAUD</name>
<sequence length="127" mass="14437">MGYCTHQDLIDTFSEDEIYRLTSSDTEVEKAIVDAQAEIDMYLSVRYVLPIEHIPLSLNRIACDVARYYLYNTLDKDSTVYIRYQQRVIQLKEIAAGKMSLGLDENGEAAGEQQVAFIETGSKVFGR</sequence>
<dbReference type="Pfam" id="PF07030">
    <property type="entry name" value="Phage_Mu_Gp36"/>
    <property type="match status" value="1"/>
</dbReference>
<accession>A0A8S5L7S2</accession>
<evidence type="ECO:0000313" key="1">
    <source>
        <dbReference type="EMBL" id="DAD65992.1"/>
    </source>
</evidence>
<proteinExistence type="predicted"/>